<keyword evidence="2" id="KW-0732">Signal</keyword>
<gene>
    <name evidence="3" type="ORF">TeGR_g14585</name>
</gene>
<comment type="caution">
    <text evidence="3">The sequence shown here is derived from an EMBL/GenBank/DDBJ whole genome shotgun (WGS) entry which is preliminary data.</text>
</comment>
<keyword evidence="4" id="KW-1185">Reference proteome</keyword>
<feature type="signal peptide" evidence="2">
    <location>
        <begin position="1"/>
        <end position="21"/>
    </location>
</feature>
<feature type="transmembrane region" description="Helical" evidence="1">
    <location>
        <begin position="37"/>
        <end position="61"/>
    </location>
</feature>
<reference evidence="3 4" key="1">
    <citation type="journal article" date="2023" name="Commun. Biol.">
        <title>Genome analysis of Parmales, the sister group of diatoms, reveals the evolutionary specialization of diatoms from phago-mixotrophs to photoautotrophs.</title>
        <authorList>
            <person name="Ban H."/>
            <person name="Sato S."/>
            <person name="Yoshikawa S."/>
            <person name="Yamada K."/>
            <person name="Nakamura Y."/>
            <person name="Ichinomiya M."/>
            <person name="Sato N."/>
            <person name="Blanc-Mathieu R."/>
            <person name="Endo H."/>
            <person name="Kuwata A."/>
            <person name="Ogata H."/>
        </authorList>
    </citation>
    <scope>NUCLEOTIDE SEQUENCE [LARGE SCALE GENOMIC DNA]</scope>
</reference>
<protein>
    <recommendedName>
        <fullName evidence="5">Ion transport domain-containing protein</fullName>
    </recommendedName>
</protein>
<dbReference type="Proteomes" id="UP001165060">
    <property type="component" value="Unassembled WGS sequence"/>
</dbReference>
<keyword evidence="1" id="KW-0812">Transmembrane</keyword>
<evidence type="ECO:0008006" key="5">
    <source>
        <dbReference type="Google" id="ProtNLM"/>
    </source>
</evidence>
<organism evidence="3 4">
    <name type="scientific">Tetraparma gracilis</name>
    <dbReference type="NCBI Taxonomy" id="2962635"/>
    <lineage>
        <taxon>Eukaryota</taxon>
        <taxon>Sar</taxon>
        <taxon>Stramenopiles</taxon>
        <taxon>Ochrophyta</taxon>
        <taxon>Bolidophyceae</taxon>
        <taxon>Parmales</taxon>
        <taxon>Triparmaceae</taxon>
        <taxon>Tetraparma</taxon>
    </lineage>
</organism>
<evidence type="ECO:0000313" key="4">
    <source>
        <dbReference type="Proteomes" id="UP001165060"/>
    </source>
</evidence>
<proteinExistence type="predicted"/>
<dbReference type="EMBL" id="BRYB01001609">
    <property type="protein sequence ID" value="GMI29613.1"/>
    <property type="molecule type" value="Genomic_DNA"/>
</dbReference>
<evidence type="ECO:0000256" key="2">
    <source>
        <dbReference type="SAM" id="SignalP"/>
    </source>
</evidence>
<feature type="chain" id="PRO_5047480123" description="Ion transport domain-containing protein" evidence="2">
    <location>
        <begin position="22"/>
        <end position="120"/>
    </location>
</feature>
<keyword evidence="1" id="KW-0472">Membrane</keyword>
<accession>A0ABQ6MNC5</accession>
<evidence type="ECO:0000256" key="1">
    <source>
        <dbReference type="SAM" id="Phobius"/>
    </source>
</evidence>
<name>A0ABQ6MNC5_9STRA</name>
<evidence type="ECO:0000313" key="3">
    <source>
        <dbReference type="EMBL" id="GMI29613.1"/>
    </source>
</evidence>
<keyword evidence="1" id="KW-1133">Transmembrane helix</keyword>
<sequence>MCTFSSLLLLGYNYFLCSTEACEFPVLLLNLSRVMTVLNVAFFLFTSSMLMNVIYGVMTGIGTIDRMKKKAAGTMHSAADPPLLLKRVFGVGPLWHWLLPIDPMHEDHGAVFGWRPVKQV</sequence>